<protein>
    <submittedName>
        <fullName evidence="2">Uncharacterized protein</fullName>
    </submittedName>
</protein>
<feature type="region of interest" description="Disordered" evidence="1">
    <location>
        <begin position="27"/>
        <end position="49"/>
    </location>
</feature>
<dbReference type="RefSeq" id="WP_149676340.1">
    <property type="nucleotide sequence ID" value="NZ_VTUZ01000068.1"/>
</dbReference>
<feature type="compositionally biased region" description="Basic and acidic residues" evidence="1">
    <location>
        <begin position="34"/>
        <end position="49"/>
    </location>
</feature>
<name>A0A5B0G5P0_9BURK</name>
<keyword evidence="3" id="KW-1185">Reference proteome</keyword>
<dbReference type="AlphaFoldDB" id="A0A5B0G5P0"/>
<evidence type="ECO:0000256" key="1">
    <source>
        <dbReference type="SAM" id="MobiDB-lite"/>
    </source>
</evidence>
<evidence type="ECO:0000313" key="2">
    <source>
        <dbReference type="EMBL" id="KAA0997965.1"/>
    </source>
</evidence>
<organism evidence="2 3">
    <name type="scientific">Paraburkholderia panacisoli</name>
    <dbReference type="NCBI Taxonomy" id="2603818"/>
    <lineage>
        <taxon>Bacteria</taxon>
        <taxon>Pseudomonadati</taxon>
        <taxon>Pseudomonadota</taxon>
        <taxon>Betaproteobacteria</taxon>
        <taxon>Burkholderiales</taxon>
        <taxon>Burkholderiaceae</taxon>
        <taxon>Paraburkholderia</taxon>
    </lineage>
</organism>
<dbReference type="EMBL" id="VTUZ01000068">
    <property type="protein sequence ID" value="KAA0997965.1"/>
    <property type="molecule type" value="Genomic_DNA"/>
</dbReference>
<sequence>MFIDLIQVEVDGHGLPPWSASHWLQQGINGQSEPRQRRPTEGDVGARVDFTHDIKLKETT</sequence>
<dbReference type="Proteomes" id="UP000325273">
    <property type="component" value="Unassembled WGS sequence"/>
</dbReference>
<gene>
    <name evidence="2" type="ORF">FVF58_46820</name>
</gene>
<evidence type="ECO:0000313" key="3">
    <source>
        <dbReference type="Proteomes" id="UP000325273"/>
    </source>
</evidence>
<comment type="caution">
    <text evidence="2">The sequence shown here is derived from an EMBL/GenBank/DDBJ whole genome shotgun (WGS) entry which is preliminary data.</text>
</comment>
<reference evidence="2 3" key="1">
    <citation type="submission" date="2019-08" db="EMBL/GenBank/DDBJ databases">
        <title>Paraburkholderia sp. DCY113.</title>
        <authorList>
            <person name="Kang J."/>
        </authorList>
    </citation>
    <scope>NUCLEOTIDE SEQUENCE [LARGE SCALE GENOMIC DNA]</scope>
    <source>
        <strain evidence="2 3">DCY113</strain>
    </source>
</reference>
<proteinExistence type="predicted"/>
<accession>A0A5B0G5P0</accession>